<dbReference type="Pfam" id="PF01433">
    <property type="entry name" value="Peptidase_M1"/>
    <property type="match status" value="1"/>
</dbReference>
<evidence type="ECO:0000256" key="7">
    <source>
        <dbReference type="ARBA" id="ARBA00033345"/>
    </source>
</evidence>
<evidence type="ECO:0000259" key="10">
    <source>
        <dbReference type="Pfam" id="PF25316"/>
    </source>
</evidence>
<reference evidence="13" key="1">
    <citation type="submission" date="2011-05" db="EMBL/GenBank/DDBJ databases">
        <authorList>
            <person name="Richards S.R."/>
            <person name="Qu J."/>
            <person name="Jiang H."/>
            <person name="Jhangiani S.N."/>
            <person name="Agravi P."/>
            <person name="Goodspeed R."/>
            <person name="Gross S."/>
            <person name="Mandapat C."/>
            <person name="Jackson L."/>
            <person name="Mathew T."/>
            <person name="Pu L."/>
            <person name="Thornton R."/>
            <person name="Saada N."/>
            <person name="Wilczek-Boney K.B."/>
            <person name="Lee S."/>
            <person name="Kovar C."/>
            <person name="Wu Y."/>
            <person name="Scherer S.E."/>
            <person name="Worley K.C."/>
            <person name="Muzny D.M."/>
            <person name="Gibbs R."/>
        </authorList>
    </citation>
    <scope>NUCLEOTIDE SEQUENCE</scope>
    <source>
        <strain evidence="13">Brora</strain>
    </source>
</reference>
<evidence type="ECO:0000256" key="8">
    <source>
        <dbReference type="SAM" id="MobiDB-lite"/>
    </source>
</evidence>
<organism evidence="12 13">
    <name type="scientific">Strigamia maritima</name>
    <name type="common">European centipede</name>
    <name type="synonym">Geophilus maritimus</name>
    <dbReference type="NCBI Taxonomy" id="126957"/>
    <lineage>
        <taxon>Eukaryota</taxon>
        <taxon>Metazoa</taxon>
        <taxon>Ecdysozoa</taxon>
        <taxon>Arthropoda</taxon>
        <taxon>Myriapoda</taxon>
        <taxon>Chilopoda</taxon>
        <taxon>Pleurostigmophora</taxon>
        <taxon>Geophilomorpha</taxon>
        <taxon>Linotaeniidae</taxon>
        <taxon>Strigamia</taxon>
    </lineage>
</organism>
<evidence type="ECO:0000313" key="13">
    <source>
        <dbReference type="Proteomes" id="UP000014500"/>
    </source>
</evidence>
<dbReference type="InterPro" id="IPR016024">
    <property type="entry name" value="ARM-type_fold"/>
</dbReference>
<dbReference type="SUPFAM" id="SSF55486">
    <property type="entry name" value="Metalloproteases ('zincins'), catalytic domain"/>
    <property type="match status" value="1"/>
</dbReference>
<dbReference type="InterPro" id="IPR037813">
    <property type="entry name" value="TAF2"/>
</dbReference>
<dbReference type="GO" id="GO:0005669">
    <property type="term" value="C:transcription factor TFIID complex"/>
    <property type="evidence" value="ECO:0007669"/>
    <property type="project" value="InterPro"/>
</dbReference>
<dbReference type="InterPro" id="IPR027268">
    <property type="entry name" value="Peptidase_M4/M1_CTD_sf"/>
</dbReference>
<evidence type="ECO:0000256" key="4">
    <source>
        <dbReference type="ARBA" id="ARBA00023015"/>
    </source>
</evidence>
<comment type="similarity">
    <text evidence="2">Belongs to the TAF2 family.</text>
</comment>
<dbReference type="SUPFAM" id="SSF63737">
    <property type="entry name" value="Leukotriene A4 hydrolase N-terminal domain"/>
    <property type="match status" value="1"/>
</dbReference>
<feature type="domain" description="Transcription initiation factor TFIID subunit 2 TPR repeats" evidence="11">
    <location>
        <begin position="498"/>
        <end position="859"/>
    </location>
</feature>
<dbReference type="GO" id="GO:0008237">
    <property type="term" value="F:metallopeptidase activity"/>
    <property type="evidence" value="ECO:0007669"/>
    <property type="project" value="InterPro"/>
</dbReference>
<feature type="compositionally biased region" description="Basic residues" evidence="8">
    <location>
        <begin position="1000"/>
        <end position="1026"/>
    </location>
</feature>
<evidence type="ECO:0000256" key="6">
    <source>
        <dbReference type="ARBA" id="ARBA00023242"/>
    </source>
</evidence>
<name>T1JF23_STRMM</name>
<reference evidence="12" key="2">
    <citation type="submission" date="2015-02" db="UniProtKB">
        <authorList>
            <consortium name="EnsemblMetazoa"/>
        </authorList>
    </citation>
    <scope>IDENTIFICATION</scope>
</reference>
<dbReference type="CDD" id="cd09839">
    <property type="entry name" value="M1_like_TAF2"/>
    <property type="match status" value="1"/>
</dbReference>
<accession>T1JF23</accession>
<keyword evidence="5" id="KW-0804">Transcription</keyword>
<feature type="compositionally biased region" description="Polar residues" evidence="8">
    <location>
        <begin position="921"/>
        <end position="937"/>
    </location>
</feature>
<dbReference type="Gene3D" id="2.60.40.1730">
    <property type="entry name" value="tricorn interacting facor f3 domain"/>
    <property type="match status" value="1"/>
</dbReference>
<evidence type="ECO:0000256" key="2">
    <source>
        <dbReference type="ARBA" id="ARBA00010937"/>
    </source>
</evidence>
<dbReference type="GO" id="GO:0008270">
    <property type="term" value="F:zinc ion binding"/>
    <property type="evidence" value="ECO:0007669"/>
    <property type="project" value="InterPro"/>
</dbReference>
<dbReference type="GO" id="GO:0006367">
    <property type="term" value="P:transcription initiation at RNA polymerase II promoter"/>
    <property type="evidence" value="ECO:0007669"/>
    <property type="project" value="TreeGrafter"/>
</dbReference>
<evidence type="ECO:0000259" key="11">
    <source>
        <dbReference type="Pfam" id="PF25577"/>
    </source>
</evidence>
<feature type="domain" description="Peptidase M1 membrane alanine aminopeptidase" evidence="9">
    <location>
        <begin position="116"/>
        <end position="234"/>
    </location>
</feature>
<dbReference type="AlphaFoldDB" id="T1JF23"/>
<dbReference type="Gene3D" id="1.10.390.10">
    <property type="entry name" value="Neutral Protease Domain 2"/>
    <property type="match status" value="1"/>
</dbReference>
<proteinExistence type="inferred from homology"/>
<dbReference type="InterPro" id="IPR042097">
    <property type="entry name" value="Aminopeptidase_N-like_N_sf"/>
</dbReference>
<dbReference type="GO" id="GO:0016251">
    <property type="term" value="F:RNA polymerase II general transcription initiation factor activity"/>
    <property type="evidence" value="ECO:0007669"/>
    <property type="project" value="TreeGrafter"/>
</dbReference>
<feature type="domain" description="Transcription initiation factor TFIID subunit 2 Ig-like" evidence="10">
    <location>
        <begin position="378"/>
        <end position="497"/>
    </location>
</feature>
<feature type="region of interest" description="Disordered" evidence="8">
    <location>
        <begin position="921"/>
        <end position="942"/>
    </location>
</feature>
<dbReference type="InterPro" id="IPR057991">
    <property type="entry name" value="TPR_TAF2_C"/>
</dbReference>
<keyword evidence="4" id="KW-0805">Transcription regulation</keyword>
<dbReference type="eggNOG" id="KOG1932">
    <property type="taxonomic scope" value="Eukaryota"/>
</dbReference>
<feature type="compositionally biased region" description="Polar residues" evidence="8">
    <location>
        <begin position="1029"/>
        <end position="1044"/>
    </location>
</feature>
<keyword evidence="13" id="KW-1185">Reference proteome</keyword>
<protein>
    <recommendedName>
        <fullName evidence="3">Transcription initiation factor TFIID subunit 2</fullName>
    </recommendedName>
    <alternativeName>
        <fullName evidence="7">Transcription initiation factor TFIID 150 kDa subunit</fullName>
    </alternativeName>
</protein>
<dbReference type="Proteomes" id="UP000014500">
    <property type="component" value="Unassembled WGS sequence"/>
</dbReference>
<dbReference type="FunFam" id="1.10.390.10:FF:000018">
    <property type="entry name" value="transcription initiation factor TFIID subunit 2"/>
    <property type="match status" value="1"/>
</dbReference>
<dbReference type="InterPro" id="IPR014782">
    <property type="entry name" value="Peptidase_M1_dom"/>
</dbReference>
<dbReference type="Pfam" id="PF25577">
    <property type="entry name" value="TPR_TAF2_C"/>
    <property type="match status" value="1"/>
</dbReference>
<dbReference type="STRING" id="126957.T1JF23"/>
<dbReference type="GO" id="GO:0000976">
    <property type="term" value="F:transcription cis-regulatory region binding"/>
    <property type="evidence" value="ECO:0007669"/>
    <property type="project" value="TreeGrafter"/>
</dbReference>
<dbReference type="PhylomeDB" id="T1JF23"/>
<evidence type="ECO:0000256" key="5">
    <source>
        <dbReference type="ARBA" id="ARBA00023163"/>
    </source>
</evidence>
<keyword evidence="6" id="KW-0539">Nucleus</keyword>
<evidence type="ECO:0000313" key="12">
    <source>
        <dbReference type="EnsemblMetazoa" id="SMAR012428-PA"/>
    </source>
</evidence>
<dbReference type="PANTHER" id="PTHR15137">
    <property type="entry name" value="TRANSCRIPTION INITIATION FACTOR TFIID"/>
    <property type="match status" value="1"/>
</dbReference>
<evidence type="ECO:0000256" key="3">
    <source>
        <dbReference type="ARBA" id="ARBA00017363"/>
    </source>
</evidence>
<comment type="subcellular location">
    <subcellularLocation>
        <location evidence="1">Nucleus</location>
    </subcellularLocation>
</comment>
<feature type="region of interest" description="Disordered" evidence="8">
    <location>
        <begin position="994"/>
        <end position="1044"/>
    </location>
</feature>
<dbReference type="GO" id="GO:0003682">
    <property type="term" value="F:chromatin binding"/>
    <property type="evidence" value="ECO:0007669"/>
    <property type="project" value="TreeGrafter"/>
</dbReference>
<dbReference type="HOGENOM" id="CLU_002317_0_0_1"/>
<evidence type="ECO:0000259" key="9">
    <source>
        <dbReference type="Pfam" id="PF01433"/>
    </source>
</evidence>
<dbReference type="InterPro" id="IPR057345">
    <property type="entry name" value="Ig-like_TAF2"/>
</dbReference>
<dbReference type="Pfam" id="PF25316">
    <property type="entry name" value="TAF2_3rd"/>
    <property type="match status" value="1"/>
</dbReference>
<dbReference type="EMBL" id="JH432137">
    <property type="status" value="NOT_ANNOTATED_CDS"/>
    <property type="molecule type" value="Genomic_DNA"/>
</dbReference>
<evidence type="ECO:0000256" key="1">
    <source>
        <dbReference type="ARBA" id="ARBA00004123"/>
    </source>
</evidence>
<dbReference type="PANTHER" id="PTHR15137:SF9">
    <property type="entry name" value="TRANSCRIPTION INITIATION FACTOR TFIID SUBUNIT 2"/>
    <property type="match status" value="1"/>
</dbReference>
<dbReference type="OMA" id="EQPDYQW"/>
<dbReference type="EnsemblMetazoa" id="SMAR012428-RA">
    <property type="protein sequence ID" value="SMAR012428-PA"/>
    <property type="gene ID" value="SMAR012428"/>
</dbReference>
<sequence>MADRAAHIFTYGHSNSSRLWFPCIDSYSEPCTWNLEFTVDVSMTAVSCGELTETVFTADLRRKTFHYHLSTPTCAPNIALAIGPFEIFVDPHMHEVTHFCLPQLLPILKHTTRFLHESFEFYEELLSSRYPYTCYKQVFVDEAYDDIQPYATMTILNTNLLHTASIIDQTYISRKLMAQAVAEQFFGCFISMNSWSDFWLPKGISTYLAGLFLKKAFGNNEYRYQIHKELQSVVEYEQRNGSVILDSSAAPPITLAASSPVPSVSSASAAASLPPQNKDVGFYFPTKNLHSTSCIYLQILMKKAHLTIRMLEDRIGRELLLQVFNKLLSLAISAAPQKFSANVWSHMLLSTSSFLKAIFTVTGKDIKTFIDQWVRQGGHGKFYGSFIFNRKRNTVELEIRQEVNQMRGVKRYVGPLTVTIQELDGTFKHVLQIEGTITKHDITCHSKSRRNKKKKIPLCTGEEVDMDLSAMDADSPVLWIRVDPEMTILRHVTLEQPDYQWQYQLKYERDVTAQFEGIKALEKYPTPATRMALTDTIENEQCFFRVRCCAARCLTRVANAMEANWVGPPAMMTIFKKMFGSYTCPSIIKQNNFTNFQHYFLQKIIPVAMAGLRNMQGVCPPDVLKFLLDLFKYNDNTKNKFSDNYYRAALIDSLGETLTPIAAANTNINNFTADLLFADTKLILEEVTRYLNMEKLLPCYKYTVTVSCLRVIRKLQKFSHFPSSCSLFSNYARYGQFIDVRLAAVEGLIDYIKADGQIGDLNNLVELIQRDPVPYFRHHALRSLIKSPPFTPRDQSHLNTDELVETLWKWMNSGLSHDARERCDVVDLYYVLYGKGRPNCLPASEFALVLNLKEKRAQMNAEIKKEAVPEPMEIDVAPVEIVEIVEPVQLVVQEEIVAEEITDFAPVAEFTAILPEISPVPRSQSASQLSNDSNGSSLVPIRNDIYSDSSQSLPGIAAQSGLQPTGFDSSMFKDSWSAVLPVPVLASAAVTSGSVDGARVHKAKKRKKEKKQHKHRHKHKHKHHDKLTHSSGGSSNQSPAQENI</sequence>
<dbReference type="SUPFAM" id="SSF48371">
    <property type="entry name" value="ARM repeat"/>
    <property type="match status" value="1"/>
</dbReference>